<dbReference type="RefSeq" id="WP_309656361.1">
    <property type="nucleotide sequence ID" value="NZ_JARWAN010000016.1"/>
</dbReference>
<name>A0ABU1H6V1_9GAMM</name>
<accession>A0ABU1H6V1</accession>
<dbReference type="SUPFAM" id="SSF117987">
    <property type="entry name" value="CRISPR-associated protein"/>
    <property type="match status" value="1"/>
</dbReference>
<dbReference type="Gene3D" id="3.30.70.1210">
    <property type="entry name" value="Crispr-associated protein, domain 2"/>
    <property type="match status" value="1"/>
</dbReference>
<organism evidence="1 2">
    <name type="scientific">Vreelandella vilamensis</name>
    <dbReference type="NCBI Taxonomy" id="531309"/>
    <lineage>
        <taxon>Bacteria</taxon>
        <taxon>Pseudomonadati</taxon>
        <taxon>Pseudomonadota</taxon>
        <taxon>Gammaproteobacteria</taxon>
        <taxon>Oceanospirillales</taxon>
        <taxon>Halomonadaceae</taxon>
        <taxon>Vreelandella</taxon>
    </lineage>
</organism>
<dbReference type="Proteomes" id="UP001254564">
    <property type="component" value="Unassembled WGS sequence"/>
</dbReference>
<dbReference type="EMBL" id="JARWAN010000016">
    <property type="protein sequence ID" value="MDR5899477.1"/>
    <property type="molecule type" value="Genomic_DNA"/>
</dbReference>
<reference evidence="1 2" key="1">
    <citation type="submission" date="2023-04" db="EMBL/GenBank/DDBJ databases">
        <title>A long-awaited taxogenomic arrangement of the family Halomonadaceae.</title>
        <authorList>
            <person name="De La Haba R."/>
            <person name="Chuvochina M."/>
            <person name="Wittouck S."/>
            <person name="Arahal D.R."/>
            <person name="Sanchez-Porro C."/>
            <person name="Hugenholtz P."/>
            <person name="Ventosa A."/>
        </authorList>
    </citation>
    <scope>NUCLEOTIDE SEQUENCE [LARGE SCALE GENOMIC DNA]</scope>
    <source>
        <strain evidence="1 2">DSM 21020</strain>
    </source>
</reference>
<evidence type="ECO:0000313" key="2">
    <source>
        <dbReference type="Proteomes" id="UP001254564"/>
    </source>
</evidence>
<gene>
    <name evidence="1" type="ORF">QC823_10800</name>
</gene>
<comment type="caution">
    <text evidence="1">The sequence shown here is derived from an EMBL/GenBank/DDBJ whole genome shotgun (WGS) entry which is preliminary data.</text>
</comment>
<evidence type="ECO:0000313" key="1">
    <source>
        <dbReference type="EMBL" id="MDR5899477.1"/>
    </source>
</evidence>
<proteinExistence type="predicted"/>
<sequence>MQVHYYEASALCDPGHAPGQPVTLEDYHRTAWQLFTGDTHYPKRERPFIFRVEWLTQERHFFTVRAAGEFPHAEKHHVSLHQGATLTLDWHWVPTVATRLSSTGERLTRSQHIPAPRERWANLITERMQRQGLNVDTQTLSFCPLGEWQHRRNQPQLQRVIWVSAQVSVIDEAAAAQAWLNGVSRLRAYGMGMLCKR</sequence>
<keyword evidence="2" id="KW-1185">Reference proteome</keyword>
<protein>
    <submittedName>
        <fullName evidence="1">Uncharacterized protein</fullName>
    </submittedName>
</protein>